<dbReference type="PANTHER" id="PTHR35008">
    <property type="entry name" value="BLL4482 PROTEIN-RELATED"/>
    <property type="match status" value="1"/>
</dbReference>
<keyword evidence="12" id="KW-1185">Reference proteome</keyword>
<evidence type="ECO:0000256" key="9">
    <source>
        <dbReference type="SAM" id="MobiDB-lite"/>
    </source>
</evidence>
<gene>
    <name evidence="11" type="ORF">RM543_10375</name>
</gene>
<keyword evidence="3 8" id="KW-0349">Heme</keyword>
<evidence type="ECO:0000259" key="10">
    <source>
        <dbReference type="PROSITE" id="PS51007"/>
    </source>
</evidence>
<sequence length="155" mass="16434">MGGTKALLGGGLLAATLIVAVVLLRPAGVQDVRLVPDDESMVAQGAQIYAAECASCHGADLEGQPDWRSPGPDGLRPAPPHDASGHTWHHDDTTLFILTKHGLAGVLDDPPLSGMPAYEEVLTDEEIVAVLSYIKSNWPDEIRARHDDMNDQAGP</sequence>
<keyword evidence="5 8" id="KW-0479">Metal-binding</keyword>
<feature type="domain" description="Cytochrome c" evidence="10">
    <location>
        <begin position="40"/>
        <end position="138"/>
    </location>
</feature>
<evidence type="ECO:0000256" key="3">
    <source>
        <dbReference type="ARBA" id="ARBA00022617"/>
    </source>
</evidence>
<dbReference type="SUPFAM" id="SSF46626">
    <property type="entry name" value="Cytochrome c"/>
    <property type="match status" value="1"/>
</dbReference>
<dbReference type="RefSeq" id="WP_311691236.1">
    <property type="nucleotide sequence ID" value="NZ_JAVRHL010000002.1"/>
</dbReference>
<dbReference type="InterPro" id="IPR051459">
    <property type="entry name" value="Cytochrome_c-type_DH"/>
</dbReference>
<feature type="region of interest" description="Disordered" evidence="9">
    <location>
        <begin position="62"/>
        <end position="87"/>
    </location>
</feature>
<evidence type="ECO:0000256" key="7">
    <source>
        <dbReference type="ARBA" id="ARBA00023004"/>
    </source>
</evidence>
<dbReference type="PRINTS" id="PR00605">
    <property type="entry name" value="CYTCHROMECIC"/>
</dbReference>
<dbReference type="InterPro" id="IPR009056">
    <property type="entry name" value="Cyt_c-like_dom"/>
</dbReference>
<dbReference type="InterPro" id="IPR036909">
    <property type="entry name" value="Cyt_c-like_dom_sf"/>
</dbReference>
<comment type="caution">
    <text evidence="11">The sequence shown here is derived from an EMBL/GenBank/DDBJ whole genome shotgun (WGS) entry which is preliminary data.</text>
</comment>
<keyword evidence="7 8" id="KW-0408">Iron</keyword>
<dbReference type="Pfam" id="PF00034">
    <property type="entry name" value="Cytochrom_C"/>
    <property type="match status" value="1"/>
</dbReference>
<organism evidence="11 12">
    <name type="scientific">Tropicimonas omnivorans</name>
    <dbReference type="NCBI Taxonomy" id="3075590"/>
    <lineage>
        <taxon>Bacteria</taxon>
        <taxon>Pseudomonadati</taxon>
        <taxon>Pseudomonadota</taxon>
        <taxon>Alphaproteobacteria</taxon>
        <taxon>Rhodobacterales</taxon>
        <taxon>Roseobacteraceae</taxon>
        <taxon>Tropicimonas</taxon>
    </lineage>
</organism>
<accession>A0ABU3DH98</accession>
<evidence type="ECO:0000256" key="6">
    <source>
        <dbReference type="ARBA" id="ARBA00022982"/>
    </source>
</evidence>
<keyword evidence="6" id="KW-0249">Electron transport</keyword>
<dbReference type="PANTHER" id="PTHR35008:SF4">
    <property type="entry name" value="BLL4482 PROTEIN"/>
    <property type="match status" value="1"/>
</dbReference>
<reference evidence="11 12" key="1">
    <citation type="submission" date="2023-09" db="EMBL/GenBank/DDBJ databases">
        <authorList>
            <person name="Rey-Velasco X."/>
        </authorList>
    </citation>
    <scope>NUCLEOTIDE SEQUENCE [LARGE SCALE GENOMIC DNA]</scope>
    <source>
        <strain evidence="11 12">F158</strain>
    </source>
</reference>
<evidence type="ECO:0000313" key="12">
    <source>
        <dbReference type="Proteomes" id="UP001265259"/>
    </source>
</evidence>
<evidence type="ECO:0000256" key="1">
    <source>
        <dbReference type="ARBA" id="ARBA00001926"/>
    </source>
</evidence>
<keyword evidence="2" id="KW-0813">Transport</keyword>
<dbReference type="Proteomes" id="UP001265259">
    <property type="component" value="Unassembled WGS sequence"/>
</dbReference>
<evidence type="ECO:0000256" key="4">
    <source>
        <dbReference type="ARBA" id="ARBA00022660"/>
    </source>
</evidence>
<evidence type="ECO:0000256" key="2">
    <source>
        <dbReference type="ARBA" id="ARBA00022448"/>
    </source>
</evidence>
<dbReference type="InterPro" id="IPR008168">
    <property type="entry name" value="Cyt_C_IC"/>
</dbReference>
<evidence type="ECO:0000256" key="8">
    <source>
        <dbReference type="PROSITE-ProRule" id="PRU00433"/>
    </source>
</evidence>
<proteinExistence type="predicted"/>
<dbReference type="Gene3D" id="1.10.760.10">
    <property type="entry name" value="Cytochrome c-like domain"/>
    <property type="match status" value="1"/>
</dbReference>
<name>A0ABU3DH98_9RHOB</name>
<dbReference type="EMBL" id="JAVRHL010000002">
    <property type="protein sequence ID" value="MDT0683092.1"/>
    <property type="molecule type" value="Genomic_DNA"/>
</dbReference>
<evidence type="ECO:0000256" key="5">
    <source>
        <dbReference type="ARBA" id="ARBA00022723"/>
    </source>
</evidence>
<dbReference type="PROSITE" id="PS51007">
    <property type="entry name" value="CYTC"/>
    <property type="match status" value="1"/>
</dbReference>
<comment type="cofactor">
    <cofactor evidence="1">
        <name>heme c</name>
        <dbReference type="ChEBI" id="CHEBI:61717"/>
    </cofactor>
</comment>
<evidence type="ECO:0000313" key="11">
    <source>
        <dbReference type="EMBL" id="MDT0683092.1"/>
    </source>
</evidence>
<protein>
    <submittedName>
        <fullName evidence="11">Cytochrome c</fullName>
    </submittedName>
</protein>
<keyword evidence="4" id="KW-0679">Respiratory chain</keyword>